<proteinExistence type="predicted"/>
<sequence>MYGTVFHHYQHPEEPPPPSEPPESAPKRGRGRPKGSKNKRKASEVAHSEVPAPDPVPAAATSSKPPQKKARIASQPVADADVPIVGLPDINTSTTESVEGGRASNLIRPLPNLVHDISTLAADS</sequence>
<gene>
    <name evidence="2" type="ORF">R3P38DRAFT_2776095</name>
    <name evidence="3" type="ORF">R3P38DRAFT_2776096</name>
</gene>
<keyword evidence="4" id="KW-1185">Reference proteome</keyword>
<feature type="compositionally biased region" description="Pro residues" evidence="1">
    <location>
        <begin position="15"/>
        <end position="24"/>
    </location>
</feature>
<protein>
    <submittedName>
        <fullName evidence="3">Uncharacterized protein</fullName>
    </submittedName>
</protein>
<dbReference type="AlphaFoldDB" id="A0AAW0BPT8"/>
<dbReference type="Proteomes" id="UP001362999">
    <property type="component" value="Unassembled WGS sequence"/>
</dbReference>
<accession>A0AAW0BPT8</accession>
<dbReference type="EMBL" id="JAWWNJ010000028">
    <property type="protein sequence ID" value="KAK7028407.1"/>
    <property type="molecule type" value="Genomic_DNA"/>
</dbReference>
<reference evidence="3 4" key="1">
    <citation type="journal article" date="2024" name="J Genomics">
        <title>Draft genome sequencing and assembly of Favolaschia claudopus CIRM-BRFM 2984 isolated from oak limbs.</title>
        <authorList>
            <person name="Navarro D."/>
            <person name="Drula E."/>
            <person name="Chaduli D."/>
            <person name="Cazenave R."/>
            <person name="Ahrendt S."/>
            <person name="Wang J."/>
            <person name="Lipzen A."/>
            <person name="Daum C."/>
            <person name="Barry K."/>
            <person name="Grigoriev I.V."/>
            <person name="Favel A."/>
            <person name="Rosso M.N."/>
            <person name="Martin F."/>
        </authorList>
    </citation>
    <scope>NUCLEOTIDE SEQUENCE [LARGE SCALE GENOMIC DNA]</scope>
    <source>
        <strain evidence="3 4">CIRM-BRFM 2984</strain>
    </source>
</reference>
<evidence type="ECO:0000256" key="1">
    <source>
        <dbReference type="SAM" id="MobiDB-lite"/>
    </source>
</evidence>
<feature type="region of interest" description="Disordered" evidence="1">
    <location>
        <begin position="84"/>
        <end position="103"/>
    </location>
</feature>
<comment type="caution">
    <text evidence="3">The sequence shown here is derived from an EMBL/GenBank/DDBJ whole genome shotgun (WGS) entry which is preliminary data.</text>
</comment>
<evidence type="ECO:0000313" key="3">
    <source>
        <dbReference type="EMBL" id="KAK7028408.1"/>
    </source>
</evidence>
<evidence type="ECO:0000313" key="2">
    <source>
        <dbReference type="EMBL" id="KAK7028407.1"/>
    </source>
</evidence>
<dbReference type="EMBL" id="JAWWNJ010000028">
    <property type="protein sequence ID" value="KAK7028408.1"/>
    <property type="molecule type" value="Genomic_DNA"/>
</dbReference>
<organism evidence="3 4">
    <name type="scientific">Favolaschia claudopus</name>
    <dbReference type="NCBI Taxonomy" id="2862362"/>
    <lineage>
        <taxon>Eukaryota</taxon>
        <taxon>Fungi</taxon>
        <taxon>Dikarya</taxon>
        <taxon>Basidiomycota</taxon>
        <taxon>Agaricomycotina</taxon>
        <taxon>Agaricomycetes</taxon>
        <taxon>Agaricomycetidae</taxon>
        <taxon>Agaricales</taxon>
        <taxon>Marasmiineae</taxon>
        <taxon>Mycenaceae</taxon>
        <taxon>Favolaschia</taxon>
    </lineage>
</organism>
<evidence type="ECO:0000313" key="4">
    <source>
        <dbReference type="Proteomes" id="UP001362999"/>
    </source>
</evidence>
<feature type="region of interest" description="Disordered" evidence="1">
    <location>
        <begin position="1"/>
        <end position="79"/>
    </location>
</feature>
<name>A0AAW0BPT8_9AGAR</name>
<feature type="compositionally biased region" description="Basic residues" evidence="1">
    <location>
        <begin position="27"/>
        <end position="40"/>
    </location>
</feature>